<organism evidence="2 3">
    <name type="scientific">Actinomadura gamaensis</name>
    <dbReference type="NCBI Taxonomy" id="1763541"/>
    <lineage>
        <taxon>Bacteria</taxon>
        <taxon>Bacillati</taxon>
        <taxon>Actinomycetota</taxon>
        <taxon>Actinomycetes</taxon>
        <taxon>Streptosporangiales</taxon>
        <taxon>Thermomonosporaceae</taxon>
        <taxon>Actinomadura</taxon>
    </lineage>
</organism>
<keyword evidence="3" id="KW-1185">Reference proteome</keyword>
<proteinExistence type="predicted"/>
<protein>
    <submittedName>
        <fullName evidence="2">Cupin domain-containing protein</fullName>
    </submittedName>
</protein>
<dbReference type="SUPFAM" id="SSF51182">
    <property type="entry name" value="RmlC-like cupins"/>
    <property type="match status" value="1"/>
</dbReference>
<dbReference type="EMBL" id="JBHSIT010000002">
    <property type="protein sequence ID" value="MFC4907746.1"/>
    <property type="molecule type" value="Genomic_DNA"/>
</dbReference>
<gene>
    <name evidence="2" type="ORF">ACFPCY_10475</name>
</gene>
<dbReference type="InterPro" id="IPR014710">
    <property type="entry name" value="RmlC-like_jellyroll"/>
</dbReference>
<evidence type="ECO:0000313" key="2">
    <source>
        <dbReference type="EMBL" id="MFC4907746.1"/>
    </source>
</evidence>
<evidence type="ECO:0000313" key="3">
    <source>
        <dbReference type="Proteomes" id="UP001595872"/>
    </source>
</evidence>
<dbReference type="InterPro" id="IPR053146">
    <property type="entry name" value="QDO-like"/>
</dbReference>
<dbReference type="PANTHER" id="PTHR36440:SF1">
    <property type="entry name" value="PUTATIVE (AFU_ORTHOLOGUE AFUA_8G07350)-RELATED"/>
    <property type="match status" value="1"/>
</dbReference>
<dbReference type="Gene3D" id="2.60.120.10">
    <property type="entry name" value="Jelly Rolls"/>
    <property type="match status" value="1"/>
</dbReference>
<feature type="domain" description="Cupin type-1" evidence="1">
    <location>
        <begin position="33"/>
        <end position="138"/>
    </location>
</feature>
<dbReference type="RefSeq" id="WP_378253750.1">
    <property type="nucleotide sequence ID" value="NZ_JBHSIT010000002.1"/>
</dbReference>
<name>A0ABV9TWC7_9ACTN</name>
<dbReference type="Pfam" id="PF00190">
    <property type="entry name" value="Cupin_1"/>
    <property type="match status" value="1"/>
</dbReference>
<reference evidence="3" key="1">
    <citation type="journal article" date="2019" name="Int. J. Syst. Evol. Microbiol.">
        <title>The Global Catalogue of Microorganisms (GCM) 10K type strain sequencing project: providing services to taxonomists for standard genome sequencing and annotation.</title>
        <authorList>
            <consortium name="The Broad Institute Genomics Platform"/>
            <consortium name="The Broad Institute Genome Sequencing Center for Infectious Disease"/>
            <person name="Wu L."/>
            <person name="Ma J."/>
        </authorList>
    </citation>
    <scope>NUCLEOTIDE SEQUENCE [LARGE SCALE GENOMIC DNA]</scope>
    <source>
        <strain evidence="3">KLKA75</strain>
    </source>
</reference>
<evidence type="ECO:0000259" key="1">
    <source>
        <dbReference type="Pfam" id="PF00190"/>
    </source>
</evidence>
<dbReference type="InterPro" id="IPR006045">
    <property type="entry name" value="Cupin_1"/>
</dbReference>
<sequence>MTDGLILAPGAGRAVRNSGMTLKIGEGTSTTWSIFEAVVPAGFDVGAHLHHQAEEFFYILEGELDLLAFQPHTPSPDWLTWTSADGARVTRGGPGSCMHVPARCPHAFHNPGPAPVRMLFQVSPPGHEHYLDELADLLTTSPSPETIAELRTRHDIHQLTPLIPDRRQSRPPVQ</sequence>
<comment type="caution">
    <text evidence="2">The sequence shown here is derived from an EMBL/GenBank/DDBJ whole genome shotgun (WGS) entry which is preliminary data.</text>
</comment>
<dbReference type="PANTHER" id="PTHR36440">
    <property type="entry name" value="PUTATIVE (AFU_ORTHOLOGUE AFUA_8G07350)-RELATED"/>
    <property type="match status" value="1"/>
</dbReference>
<dbReference type="Proteomes" id="UP001595872">
    <property type="component" value="Unassembled WGS sequence"/>
</dbReference>
<accession>A0ABV9TWC7</accession>
<dbReference type="InterPro" id="IPR011051">
    <property type="entry name" value="RmlC_Cupin_sf"/>
</dbReference>